<keyword evidence="2" id="KW-1185">Reference proteome</keyword>
<evidence type="ECO:0000313" key="1">
    <source>
        <dbReference type="EMBL" id="TDY49753.1"/>
    </source>
</evidence>
<organism evidence="1 2">
    <name type="scientific">Paraburkholderia rhizosphaerae</name>
    <dbReference type="NCBI Taxonomy" id="480658"/>
    <lineage>
        <taxon>Bacteria</taxon>
        <taxon>Pseudomonadati</taxon>
        <taxon>Pseudomonadota</taxon>
        <taxon>Betaproteobacteria</taxon>
        <taxon>Burkholderiales</taxon>
        <taxon>Burkholderiaceae</taxon>
        <taxon>Paraburkholderia</taxon>
    </lineage>
</organism>
<dbReference type="Proteomes" id="UP000295509">
    <property type="component" value="Unassembled WGS sequence"/>
</dbReference>
<gene>
    <name evidence="1" type="ORF">BX592_1104</name>
</gene>
<evidence type="ECO:0000313" key="2">
    <source>
        <dbReference type="Proteomes" id="UP000295509"/>
    </source>
</evidence>
<proteinExistence type="predicted"/>
<sequence>MPEIVSVFAAHFRSRAFLFLIVKWHYYLPGVETEGDYYEVKAYATSYSPSGTLTFKVDGHLSETFGSGIDGRQEGARVRFKYKDAISIKKRLSKLDRAATGENGWQ</sequence>
<reference evidence="1 2" key="1">
    <citation type="submission" date="2019-03" db="EMBL/GenBank/DDBJ databases">
        <title>Genomic Encyclopedia of Type Strains, Phase III (KMG-III): the genomes of soil and plant-associated and newly described type strains.</title>
        <authorList>
            <person name="Whitman W."/>
        </authorList>
    </citation>
    <scope>NUCLEOTIDE SEQUENCE [LARGE SCALE GENOMIC DNA]</scope>
    <source>
        <strain evidence="1 2">LMG 29544</strain>
    </source>
</reference>
<protein>
    <submittedName>
        <fullName evidence="1">Uncharacterized protein</fullName>
    </submittedName>
</protein>
<dbReference type="AlphaFoldDB" id="A0A4R8LQD3"/>
<dbReference type="EMBL" id="SORE01000010">
    <property type="protein sequence ID" value="TDY49753.1"/>
    <property type="molecule type" value="Genomic_DNA"/>
</dbReference>
<accession>A0A4R8LQD3</accession>
<name>A0A4R8LQD3_9BURK</name>
<comment type="caution">
    <text evidence="1">The sequence shown here is derived from an EMBL/GenBank/DDBJ whole genome shotgun (WGS) entry which is preliminary data.</text>
</comment>